<accession>X0X689</accession>
<reference evidence="1" key="1">
    <citation type="journal article" date="2014" name="Front. Microbiol.">
        <title>High frequency of phylogenetically diverse reductive dehalogenase-homologous genes in deep subseafloor sedimentary metagenomes.</title>
        <authorList>
            <person name="Kawai M."/>
            <person name="Futagami T."/>
            <person name="Toyoda A."/>
            <person name="Takaki Y."/>
            <person name="Nishi S."/>
            <person name="Hori S."/>
            <person name="Arai W."/>
            <person name="Tsubouchi T."/>
            <person name="Morono Y."/>
            <person name="Uchiyama I."/>
            <person name="Ito T."/>
            <person name="Fujiyama A."/>
            <person name="Inagaki F."/>
            <person name="Takami H."/>
        </authorList>
    </citation>
    <scope>NUCLEOTIDE SEQUENCE</scope>
    <source>
        <strain evidence="1">Expedition CK06-06</strain>
    </source>
</reference>
<comment type="caution">
    <text evidence="1">The sequence shown here is derived from an EMBL/GenBank/DDBJ whole genome shotgun (WGS) entry which is preliminary data.</text>
</comment>
<dbReference type="EMBL" id="BARS01042634">
    <property type="protein sequence ID" value="GAG30917.1"/>
    <property type="molecule type" value="Genomic_DNA"/>
</dbReference>
<sequence length="104" mass="10799">MITGALVFLAIGPISHHGTTAVTAATGQPAGPAGLGASGAGSVGSQGRQLSLAERLRVGLKAKTAQDKAFIHKVVEAVDQGKLPRRIVDSTFLWARKRAERKSK</sequence>
<name>X0X689_9ZZZZ</name>
<organism evidence="1">
    <name type="scientific">marine sediment metagenome</name>
    <dbReference type="NCBI Taxonomy" id="412755"/>
    <lineage>
        <taxon>unclassified sequences</taxon>
        <taxon>metagenomes</taxon>
        <taxon>ecological metagenomes</taxon>
    </lineage>
</organism>
<dbReference type="AlphaFoldDB" id="X0X689"/>
<proteinExistence type="predicted"/>
<protein>
    <submittedName>
        <fullName evidence="1">Uncharacterized protein</fullName>
    </submittedName>
</protein>
<gene>
    <name evidence="1" type="ORF">S01H1_64669</name>
</gene>
<feature type="non-terminal residue" evidence="1">
    <location>
        <position position="104"/>
    </location>
</feature>
<evidence type="ECO:0000313" key="1">
    <source>
        <dbReference type="EMBL" id="GAG30917.1"/>
    </source>
</evidence>